<dbReference type="EMBL" id="JACSQO010000001">
    <property type="protein sequence ID" value="MBD7943198.1"/>
    <property type="molecule type" value="Genomic_DNA"/>
</dbReference>
<keyword evidence="1" id="KW-0597">Phosphoprotein</keyword>
<dbReference type="Proteomes" id="UP000640786">
    <property type="component" value="Unassembled WGS sequence"/>
</dbReference>
<name>A0ABR8R5Y1_9BACI</name>
<comment type="caution">
    <text evidence="3">The sequence shown here is derived from an EMBL/GenBank/DDBJ whole genome shotgun (WGS) entry which is preliminary data.</text>
</comment>
<protein>
    <submittedName>
        <fullName evidence="3">STAS domain-containing protein</fullName>
    </submittedName>
</protein>
<dbReference type="PANTHER" id="PTHR33745">
    <property type="entry name" value="RSBT ANTAGONIST PROTEIN RSBS-RELATED"/>
    <property type="match status" value="1"/>
</dbReference>
<dbReference type="InterPro" id="IPR051932">
    <property type="entry name" value="Bact_StressResp_Reg"/>
</dbReference>
<reference evidence="3 4" key="1">
    <citation type="submission" date="2020-08" db="EMBL/GenBank/DDBJ databases">
        <title>A Genomic Blueprint of the Chicken Gut Microbiome.</title>
        <authorList>
            <person name="Gilroy R."/>
            <person name="Ravi A."/>
            <person name="Getino M."/>
            <person name="Pursley I."/>
            <person name="Horton D.L."/>
            <person name="Alikhan N.-F."/>
            <person name="Baker D."/>
            <person name="Gharbi K."/>
            <person name="Hall N."/>
            <person name="Watson M."/>
            <person name="Adriaenssens E.M."/>
            <person name="Foster-Nyarko E."/>
            <person name="Jarju S."/>
            <person name="Secka A."/>
            <person name="Antonio M."/>
            <person name="Oren A."/>
            <person name="Chaudhuri R."/>
            <person name="La Ragione R.M."/>
            <person name="Hildebrand F."/>
            <person name="Pallen M.J."/>
        </authorList>
    </citation>
    <scope>NUCLEOTIDE SEQUENCE [LARGE SCALE GENOMIC DNA]</scope>
    <source>
        <strain evidence="3 4">Sa2BUA9</strain>
    </source>
</reference>
<keyword evidence="4" id="KW-1185">Reference proteome</keyword>
<evidence type="ECO:0000313" key="3">
    <source>
        <dbReference type="EMBL" id="MBD7943198.1"/>
    </source>
</evidence>
<sequence>MSSINQQLYSYLIENSQNITKQWFEEKRKFTDPFYSNNPNPQIDVILQEQHALTIRTVASALWEGENSFPELLDIWAENVAKNRVENSIAIHNVIEALNKTRETIWSFVESFVNEKTDSITHGDILKWSSVYNISFDRLIFEFSKRYYLLSNTRFNAQQTLIRELSSPIIPILEKVGVLPIVGDIDTYRAKSLTDEIPQKCIELGIDKLFIDISAVPIIDTMVANELFKFMEILSLLGIQPFVSGISPEVAQTSVQLGLDFGNISTYSSLRQALLRTGVYKNM</sequence>
<dbReference type="RefSeq" id="WP_154311380.1">
    <property type="nucleotide sequence ID" value="NZ_JACSQO010000001.1"/>
</dbReference>
<evidence type="ECO:0000256" key="1">
    <source>
        <dbReference type="ARBA" id="ARBA00022553"/>
    </source>
</evidence>
<dbReference type="PROSITE" id="PS50801">
    <property type="entry name" value="STAS"/>
    <property type="match status" value="1"/>
</dbReference>
<proteinExistence type="predicted"/>
<dbReference type="InterPro" id="IPR036513">
    <property type="entry name" value="STAS_dom_sf"/>
</dbReference>
<dbReference type="Pfam" id="PF01740">
    <property type="entry name" value="STAS"/>
    <property type="match status" value="1"/>
</dbReference>
<evidence type="ECO:0000259" key="2">
    <source>
        <dbReference type="PROSITE" id="PS50801"/>
    </source>
</evidence>
<feature type="domain" description="STAS" evidence="2">
    <location>
        <begin position="166"/>
        <end position="277"/>
    </location>
</feature>
<dbReference type="PANTHER" id="PTHR33745:SF3">
    <property type="entry name" value="RSBT CO-ANTAGONIST PROTEIN RSBRC"/>
    <property type="match status" value="1"/>
</dbReference>
<accession>A0ABR8R5Y1</accession>
<dbReference type="Gene3D" id="1.10.490.70">
    <property type="entry name" value="Histidine kinase N-terminal domain"/>
    <property type="match status" value="1"/>
</dbReference>
<dbReference type="CDD" id="cd07041">
    <property type="entry name" value="STAS_RsbR_RsbS_like"/>
    <property type="match status" value="1"/>
</dbReference>
<dbReference type="SUPFAM" id="SSF52091">
    <property type="entry name" value="SpoIIaa-like"/>
    <property type="match status" value="1"/>
</dbReference>
<dbReference type="InterPro" id="IPR002645">
    <property type="entry name" value="STAS_dom"/>
</dbReference>
<gene>
    <name evidence="3" type="ORF">H9650_03625</name>
</gene>
<dbReference type="Gene3D" id="3.30.750.24">
    <property type="entry name" value="STAS domain"/>
    <property type="match status" value="1"/>
</dbReference>
<evidence type="ECO:0000313" key="4">
    <source>
        <dbReference type="Proteomes" id="UP000640786"/>
    </source>
</evidence>
<organism evidence="3 4">
    <name type="scientific">Psychrobacillus faecigallinarum</name>
    <dbReference type="NCBI Taxonomy" id="2762235"/>
    <lineage>
        <taxon>Bacteria</taxon>
        <taxon>Bacillati</taxon>
        <taxon>Bacillota</taxon>
        <taxon>Bacilli</taxon>
        <taxon>Bacillales</taxon>
        <taxon>Bacillaceae</taxon>
        <taxon>Psychrobacillus</taxon>
    </lineage>
</organism>